<dbReference type="RefSeq" id="WP_219667562.1">
    <property type="nucleotide sequence ID" value="NZ_WTFF01000087.1"/>
</dbReference>
<keyword evidence="1" id="KW-1133">Transmembrane helix</keyword>
<feature type="transmembrane region" description="Helical" evidence="1">
    <location>
        <begin position="12"/>
        <end position="32"/>
    </location>
</feature>
<keyword evidence="1" id="KW-0812">Transmembrane</keyword>
<protein>
    <recommendedName>
        <fullName evidence="4">DUF4190 domain-containing protein</fullName>
    </recommendedName>
</protein>
<feature type="transmembrane region" description="Helical" evidence="1">
    <location>
        <begin position="70"/>
        <end position="95"/>
    </location>
</feature>
<accession>A0ABS6Z5Q1</accession>
<evidence type="ECO:0000313" key="3">
    <source>
        <dbReference type="Proteomes" id="UP000812013"/>
    </source>
</evidence>
<proteinExistence type="predicted"/>
<organism evidence="2 3">
    <name type="scientific">Streptomyces bambusae</name>
    <dbReference type="NCBI Taxonomy" id="1550616"/>
    <lineage>
        <taxon>Bacteria</taxon>
        <taxon>Bacillati</taxon>
        <taxon>Actinomycetota</taxon>
        <taxon>Actinomycetes</taxon>
        <taxon>Kitasatosporales</taxon>
        <taxon>Streptomycetaceae</taxon>
        <taxon>Streptomyces</taxon>
    </lineage>
</organism>
<comment type="caution">
    <text evidence="2">The sequence shown here is derived from an EMBL/GenBank/DDBJ whole genome shotgun (WGS) entry which is preliminary data.</text>
</comment>
<keyword evidence="3" id="KW-1185">Reference proteome</keyword>
<gene>
    <name evidence="2" type="ORF">GPJ59_14690</name>
</gene>
<evidence type="ECO:0000313" key="2">
    <source>
        <dbReference type="EMBL" id="MBW5483098.1"/>
    </source>
</evidence>
<reference evidence="2 3" key="1">
    <citation type="submission" date="2019-12" db="EMBL/GenBank/DDBJ databases">
        <title>Genome sequence of Streptomyces bambusae.</title>
        <authorList>
            <person name="Bansal K."/>
            <person name="Choksket S."/>
            <person name="Korpole S."/>
            <person name="Patil P.B."/>
        </authorList>
    </citation>
    <scope>NUCLEOTIDE SEQUENCE [LARGE SCALE GENOMIC DNA]</scope>
    <source>
        <strain evidence="2 3">SK60</strain>
    </source>
</reference>
<name>A0ABS6Z5Q1_9ACTN</name>
<dbReference type="EMBL" id="WTFF01000087">
    <property type="protein sequence ID" value="MBW5483098.1"/>
    <property type="molecule type" value="Genomic_DNA"/>
</dbReference>
<evidence type="ECO:0008006" key="4">
    <source>
        <dbReference type="Google" id="ProtNLM"/>
    </source>
</evidence>
<evidence type="ECO:0000256" key="1">
    <source>
        <dbReference type="SAM" id="Phobius"/>
    </source>
</evidence>
<feature type="transmembrane region" description="Helical" evidence="1">
    <location>
        <begin position="38"/>
        <end position="58"/>
    </location>
</feature>
<sequence>MNTHATALRPAGTGSLVAGIASVVLICSIFVLPELWPVFYVTGVVAGLWAMGAAGWALRRVRRGEEAASVRVRAGLALGALSTTAALGLFVWALWALDRAYSR</sequence>
<keyword evidence="1" id="KW-0472">Membrane</keyword>
<dbReference type="Proteomes" id="UP000812013">
    <property type="component" value="Unassembled WGS sequence"/>
</dbReference>